<reference evidence="7" key="1">
    <citation type="submission" date="2021-01" db="EMBL/GenBank/DDBJ databases">
        <authorList>
            <person name="Eckstrom K.M.E."/>
        </authorList>
    </citation>
    <scope>NUCLEOTIDE SEQUENCE</scope>
    <source>
        <strain evidence="7">UVCC 0001</strain>
    </source>
</reference>
<organism evidence="7 8">
    <name type="scientific">Prototheca wickerhamii</name>
    <dbReference type="NCBI Taxonomy" id="3111"/>
    <lineage>
        <taxon>Eukaryota</taxon>
        <taxon>Viridiplantae</taxon>
        <taxon>Chlorophyta</taxon>
        <taxon>core chlorophytes</taxon>
        <taxon>Trebouxiophyceae</taxon>
        <taxon>Chlorellales</taxon>
        <taxon>Chlorellaceae</taxon>
        <taxon>Prototheca</taxon>
    </lineage>
</organism>
<keyword evidence="5 6" id="KW-0472">Membrane</keyword>
<keyword evidence="3 6" id="KW-0812">Transmembrane</keyword>
<dbReference type="InterPro" id="IPR006904">
    <property type="entry name" value="DUF716"/>
</dbReference>
<name>A0AAD9IF98_PROWI</name>
<evidence type="ECO:0000256" key="6">
    <source>
        <dbReference type="SAM" id="Phobius"/>
    </source>
</evidence>
<dbReference type="PANTHER" id="PTHR16007">
    <property type="entry name" value="EPIDIDYMAL MEMBRANE PROTEIN E9-RELATED"/>
    <property type="match status" value="1"/>
</dbReference>
<dbReference type="Pfam" id="PF04819">
    <property type="entry name" value="DUF716"/>
    <property type="match status" value="1"/>
</dbReference>
<feature type="transmembrane region" description="Helical" evidence="6">
    <location>
        <begin position="33"/>
        <end position="56"/>
    </location>
</feature>
<dbReference type="InterPro" id="IPR042127">
    <property type="entry name" value="TMEM45"/>
</dbReference>
<evidence type="ECO:0000313" key="8">
    <source>
        <dbReference type="Proteomes" id="UP001255856"/>
    </source>
</evidence>
<evidence type="ECO:0000256" key="3">
    <source>
        <dbReference type="ARBA" id="ARBA00022692"/>
    </source>
</evidence>
<comment type="similarity">
    <text evidence="2">Belongs to the TMEM45 family.</text>
</comment>
<keyword evidence="8" id="KW-1185">Reference proteome</keyword>
<dbReference type="EMBL" id="JASFZW010000012">
    <property type="protein sequence ID" value="KAK2076044.1"/>
    <property type="molecule type" value="Genomic_DNA"/>
</dbReference>
<gene>
    <name evidence="7" type="ORF">QBZ16_001380</name>
</gene>
<feature type="transmembrane region" description="Helical" evidence="6">
    <location>
        <begin position="161"/>
        <end position="179"/>
    </location>
</feature>
<accession>A0AAD9IF98</accession>
<comment type="subcellular location">
    <subcellularLocation>
        <location evidence="1">Membrane</location>
        <topology evidence="1">Multi-pass membrane protein</topology>
    </subcellularLocation>
</comment>
<evidence type="ECO:0000313" key="7">
    <source>
        <dbReference type="EMBL" id="KAK2076044.1"/>
    </source>
</evidence>
<evidence type="ECO:0000256" key="5">
    <source>
        <dbReference type="ARBA" id="ARBA00023136"/>
    </source>
</evidence>
<dbReference type="Proteomes" id="UP001255856">
    <property type="component" value="Unassembled WGS sequence"/>
</dbReference>
<dbReference type="PANTHER" id="PTHR16007:SF15">
    <property type="entry name" value="TRANSMEMBRANE PROTEIN 45B"/>
    <property type="match status" value="1"/>
</dbReference>
<proteinExistence type="inferred from homology"/>
<evidence type="ECO:0008006" key="9">
    <source>
        <dbReference type="Google" id="ProtNLM"/>
    </source>
</evidence>
<comment type="caution">
    <text evidence="7">The sequence shown here is derived from an EMBL/GenBank/DDBJ whole genome shotgun (WGS) entry which is preliminary data.</text>
</comment>
<dbReference type="AlphaFoldDB" id="A0AAD9IF98"/>
<protein>
    <recommendedName>
        <fullName evidence="9">Transmembrane protein 45B</fullName>
    </recommendedName>
</protein>
<feature type="transmembrane region" description="Helical" evidence="6">
    <location>
        <begin position="185"/>
        <end position="204"/>
    </location>
</feature>
<sequence length="326" mass="36542">MDMSVSSPAPMSHDHGAVLRHEDGTYYYTHGAWLGHVVPGSFFVIWGVWWTIATFYEHLSAQAGGKGFRSRPWHPVFFGSARVRRLPLEPIFKIVLPAIGILGELWLGHESYMNLYESDGKFVVDHINDWQHSSMYSVFLLSGLIDLATRMGVLPAGLDSAGIGMCFLAEGLLLVFHLKGPSIEIIVHLILVIQIYFTVVAVIFESLRPTSFVAALARPYSTIVQGVWWIQTAYIMYRAKPQWDPEYMGSTMMAPVAWITHATWIAAAMLSGYIAMRVITERMFGWVYRTEGPSYRSQANGKDSGRPSGRVTDVDLEMSALVGDRF</sequence>
<feature type="transmembrane region" description="Helical" evidence="6">
    <location>
        <begin position="257"/>
        <end position="276"/>
    </location>
</feature>
<evidence type="ECO:0000256" key="2">
    <source>
        <dbReference type="ARBA" id="ARBA00006948"/>
    </source>
</evidence>
<evidence type="ECO:0000256" key="1">
    <source>
        <dbReference type="ARBA" id="ARBA00004141"/>
    </source>
</evidence>
<dbReference type="GO" id="GO:0016020">
    <property type="term" value="C:membrane"/>
    <property type="evidence" value="ECO:0007669"/>
    <property type="project" value="UniProtKB-SubCell"/>
</dbReference>
<feature type="transmembrane region" description="Helical" evidence="6">
    <location>
        <begin position="216"/>
        <end position="237"/>
    </location>
</feature>
<evidence type="ECO:0000256" key="4">
    <source>
        <dbReference type="ARBA" id="ARBA00022989"/>
    </source>
</evidence>
<keyword evidence="4 6" id="KW-1133">Transmembrane helix</keyword>